<dbReference type="Proteomes" id="UP001148313">
    <property type="component" value="Unassembled WGS sequence"/>
</dbReference>
<keyword evidence="2" id="KW-1185">Reference proteome</keyword>
<dbReference type="InterPro" id="IPR021955">
    <property type="entry name" value="DUF3572"/>
</dbReference>
<gene>
    <name evidence="1" type="ORF">OOZ53_15585</name>
</gene>
<reference evidence="1" key="1">
    <citation type="submission" date="2022-11" db="EMBL/GenBank/DDBJ databases">
        <title>Hoeflea poritis sp. nov., isolated from scleractinian coral Porites lutea.</title>
        <authorList>
            <person name="Zhang G."/>
            <person name="Wei Q."/>
            <person name="Cai L."/>
        </authorList>
    </citation>
    <scope>NUCLEOTIDE SEQUENCE</scope>
    <source>
        <strain evidence="1">E7-10</strain>
    </source>
</reference>
<protein>
    <submittedName>
        <fullName evidence="1">DUF3572 domain-containing protein</fullName>
    </submittedName>
</protein>
<proteinExistence type="predicted"/>
<dbReference type="Pfam" id="PF12096">
    <property type="entry name" value="DUF3572"/>
    <property type="match status" value="1"/>
</dbReference>
<dbReference type="EMBL" id="JAPJZH010000009">
    <property type="protein sequence ID" value="MDA4846783.1"/>
    <property type="molecule type" value="Genomic_DNA"/>
</dbReference>
<evidence type="ECO:0000313" key="2">
    <source>
        <dbReference type="Proteomes" id="UP001148313"/>
    </source>
</evidence>
<comment type="caution">
    <text evidence="1">The sequence shown here is derived from an EMBL/GenBank/DDBJ whole genome shotgun (WGS) entry which is preliminary data.</text>
</comment>
<evidence type="ECO:0000313" key="1">
    <source>
        <dbReference type="EMBL" id="MDA4846783.1"/>
    </source>
</evidence>
<organism evidence="1 2">
    <name type="scientific">Hoeflea poritis</name>
    <dbReference type="NCBI Taxonomy" id="2993659"/>
    <lineage>
        <taxon>Bacteria</taxon>
        <taxon>Pseudomonadati</taxon>
        <taxon>Pseudomonadota</taxon>
        <taxon>Alphaproteobacteria</taxon>
        <taxon>Hyphomicrobiales</taxon>
        <taxon>Rhizobiaceae</taxon>
        <taxon>Hoeflea</taxon>
    </lineage>
</organism>
<name>A0ABT4VQ02_9HYPH</name>
<accession>A0ABT4VQ02</accession>
<sequence>MGSNPSEFNKEAETQALAIDVLAWIAGDEDMLARFLAISGLNIENLRAASSEPGFLAGVLGFLMSHEPTLLAYCDARETDPEKVVEAWRALGGEAPFEGSI</sequence>